<dbReference type="Pfam" id="PF05571">
    <property type="entry name" value="JAMP"/>
    <property type="match status" value="1"/>
</dbReference>
<dbReference type="Ensembl" id="ENSPPYT00000045799.1">
    <property type="protein sequence ID" value="ENSPPYP00000042212.1"/>
    <property type="gene ID" value="ENSPPYG00000040391.1"/>
</dbReference>
<dbReference type="OMA" id="HYRHEAV"/>
<keyword evidence="1" id="KW-0812">Transmembrane</keyword>
<dbReference type="GO" id="GO:0006986">
    <property type="term" value="P:response to unfolded protein"/>
    <property type="evidence" value="ECO:0007669"/>
    <property type="project" value="InterPro"/>
</dbReference>
<dbReference type="GO" id="GO:0031625">
    <property type="term" value="F:ubiquitin protein ligase binding"/>
    <property type="evidence" value="ECO:0007669"/>
    <property type="project" value="TreeGrafter"/>
</dbReference>
<dbReference type="PANTHER" id="PTHR12740">
    <property type="entry name" value="JNK1/MAPK8-ASSOCIATED MEMBRANE PROTEIN"/>
    <property type="match status" value="1"/>
</dbReference>
<dbReference type="InterPro" id="IPR008485">
    <property type="entry name" value="JAMP"/>
</dbReference>
<reference evidence="2 3" key="1">
    <citation type="submission" date="2008-02" db="EMBL/GenBank/DDBJ databases">
        <title>A 6x draft sequence assembly of the Pongo pygmaeus abelii genome.</title>
        <authorList>
            <person name="Wilson R.K."/>
            <person name="Mardis E."/>
        </authorList>
    </citation>
    <scope>NUCLEOTIDE SEQUENCE [LARGE SCALE GENOMIC DNA]</scope>
</reference>
<evidence type="ECO:0000313" key="2">
    <source>
        <dbReference type="Ensembl" id="ENSPPYP00000042212.1"/>
    </source>
</evidence>
<evidence type="ECO:0000256" key="1">
    <source>
        <dbReference type="SAM" id="Phobius"/>
    </source>
</evidence>
<keyword evidence="1" id="KW-0472">Membrane</keyword>
<reference evidence="2" key="2">
    <citation type="submission" date="2025-08" db="UniProtKB">
        <authorList>
            <consortium name="Ensembl"/>
        </authorList>
    </citation>
    <scope>IDENTIFICATION</scope>
</reference>
<organism evidence="2 3">
    <name type="scientific">Pongo abelii</name>
    <name type="common">Sumatran orangutan</name>
    <name type="synonym">Pongo pygmaeus abelii</name>
    <dbReference type="NCBI Taxonomy" id="9601"/>
    <lineage>
        <taxon>Eukaryota</taxon>
        <taxon>Metazoa</taxon>
        <taxon>Chordata</taxon>
        <taxon>Craniata</taxon>
        <taxon>Vertebrata</taxon>
        <taxon>Euteleostomi</taxon>
        <taxon>Mammalia</taxon>
        <taxon>Eutheria</taxon>
        <taxon>Euarchontoglires</taxon>
        <taxon>Primates</taxon>
        <taxon>Haplorrhini</taxon>
        <taxon>Catarrhini</taxon>
        <taxon>Hominidae</taxon>
        <taxon>Pongo</taxon>
    </lineage>
</organism>
<keyword evidence="1" id="KW-1133">Transmembrane helix</keyword>
<feature type="transmembrane region" description="Helical" evidence="1">
    <location>
        <begin position="95"/>
        <end position="113"/>
    </location>
</feature>
<dbReference type="GO" id="GO:0016020">
    <property type="term" value="C:membrane"/>
    <property type="evidence" value="ECO:0007669"/>
    <property type="project" value="InterPro"/>
</dbReference>
<sequence>MAIVIPPLSWFFNKWYKMKGSSSSLYLCFSALFSTTMATIIHLKIRDPLNILNLPSCKILLITNWTYIMLADPTSMYVFTVHYRHEAVWKNYSYIYIYYIFCSLIMMHLRILLLESTACGRGKEDRFIENINSYYFFPIL</sequence>
<name>A0A8I5UDI8_PONAB</name>
<accession>A0A8I5UDI8</accession>
<keyword evidence="3" id="KW-1185">Reference proteome</keyword>
<evidence type="ECO:0000313" key="3">
    <source>
        <dbReference type="Proteomes" id="UP000001595"/>
    </source>
</evidence>
<protein>
    <submittedName>
        <fullName evidence="2">Uncharacterized protein</fullName>
    </submittedName>
</protein>
<dbReference type="GO" id="GO:0036503">
    <property type="term" value="P:ERAD pathway"/>
    <property type="evidence" value="ECO:0007669"/>
    <property type="project" value="TreeGrafter"/>
</dbReference>
<dbReference type="Proteomes" id="UP000001595">
    <property type="component" value="Chromosome 14"/>
</dbReference>
<proteinExistence type="predicted"/>
<feature type="transmembrane region" description="Helical" evidence="1">
    <location>
        <begin position="24"/>
        <end position="43"/>
    </location>
</feature>
<dbReference type="AlphaFoldDB" id="A0A8I5UDI8"/>
<dbReference type="PANTHER" id="PTHR12740:SF4">
    <property type="entry name" value="JNK1_MAPK8-ASSOCIATED MEMBRANE PROTEIN"/>
    <property type="match status" value="1"/>
</dbReference>
<reference evidence="2" key="3">
    <citation type="submission" date="2025-09" db="UniProtKB">
        <authorList>
            <consortium name="Ensembl"/>
        </authorList>
    </citation>
    <scope>IDENTIFICATION</scope>
</reference>